<evidence type="ECO:0000256" key="1">
    <source>
        <dbReference type="SAM" id="Phobius"/>
    </source>
</evidence>
<keyword evidence="1" id="KW-1133">Transmembrane helix</keyword>
<comment type="caution">
    <text evidence="2">The sequence shown here is derived from an EMBL/GenBank/DDBJ whole genome shotgun (WGS) entry which is preliminary data.</text>
</comment>
<dbReference type="Proteomes" id="UP000441333">
    <property type="component" value="Unassembled WGS sequence"/>
</dbReference>
<organism evidence="2 3">
    <name type="scientific">Pseudotamlana haliotis</name>
    <dbReference type="NCBI Taxonomy" id="2614804"/>
    <lineage>
        <taxon>Bacteria</taxon>
        <taxon>Pseudomonadati</taxon>
        <taxon>Bacteroidota</taxon>
        <taxon>Flavobacteriia</taxon>
        <taxon>Flavobacteriales</taxon>
        <taxon>Flavobacteriaceae</taxon>
        <taxon>Pseudotamlana</taxon>
    </lineage>
</organism>
<feature type="transmembrane region" description="Helical" evidence="1">
    <location>
        <begin position="30"/>
        <end position="52"/>
    </location>
</feature>
<evidence type="ECO:0000313" key="3">
    <source>
        <dbReference type="Proteomes" id="UP000441333"/>
    </source>
</evidence>
<keyword evidence="1" id="KW-0812">Transmembrane</keyword>
<reference evidence="2 3" key="1">
    <citation type="submission" date="2019-09" db="EMBL/GenBank/DDBJ databases">
        <authorList>
            <person name="Cao W.R."/>
        </authorList>
    </citation>
    <scope>NUCLEOTIDE SEQUENCE [LARGE SCALE GENOMIC DNA]</scope>
    <source>
        <strain evidence="2 3">B1N29</strain>
    </source>
</reference>
<evidence type="ECO:0000313" key="2">
    <source>
        <dbReference type="EMBL" id="KAB1070438.1"/>
    </source>
</evidence>
<dbReference type="EMBL" id="WAAT01000014">
    <property type="protein sequence ID" value="KAB1070438.1"/>
    <property type="molecule type" value="Genomic_DNA"/>
</dbReference>
<proteinExistence type="predicted"/>
<accession>A0A6N6ML53</accession>
<gene>
    <name evidence="2" type="ORF">F6U93_01850</name>
</gene>
<sequence>MKYLNFNSNNSLTKEKLIFDESILMKILDFFQNISITIAPIILGLGFFYLQLKIQNPVLFPVSIIALLISIFLAIFIFFQIRKSINFRKFIVKENRIVNRQMVEEMCENNNWKILHNDNQSHVIMVENYKILNHHGIELYIVYHNNFIYLRALTYAMYDYINPFNWITQKKIENKIIKKLSTTRYIKNC</sequence>
<keyword evidence="3" id="KW-1185">Reference proteome</keyword>
<dbReference type="AlphaFoldDB" id="A0A6N6ML53"/>
<protein>
    <submittedName>
        <fullName evidence="2">Uncharacterized protein</fullName>
    </submittedName>
</protein>
<dbReference type="RefSeq" id="WP_150936297.1">
    <property type="nucleotide sequence ID" value="NZ_WAAT01000014.1"/>
</dbReference>
<keyword evidence="1" id="KW-0472">Membrane</keyword>
<name>A0A6N6ML53_9FLAO</name>
<feature type="transmembrane region" description="Helical" evidence="1">
    <location>
        <begin position="58"/>
        <end position="79"/>
    </location>
</feature>